<dbReference type="KEGG" id="dhe:111602569"/>
<keyword evidence="1" id="KW-1185">Reference proteome</keyword>
<evidence type="ECO:0000313" key="1">
    <source>
        <dbReference type="Proteomes" id="UP000504633"/>
    </source>
</evidence>
<dbReference type="OMA" id="WISKNVI"/>
<name>A0A6J1M8E3_DROHY</name>
<dbReference type="Proteomes" id="UP000504633">
    <property type="component" value="Unplaced"/>
</dbReference>
<dbReference type="AlphaFoldDB" id="A0A6J1M8E3"/>
<accession>A0A6J1M8E3</accession>
<dbReference type="OrthoDB" id="7844936at2759"/>
<reference evidence="2" key="1">
    <citation type="submission" date="2025-08" db="UniProtKB">
        <authorList>
            <consortium name="RefSeq"/>
        </authorList>
    </citation>
    <scope>IDENTIFICATION</scope>
    <source>
        <strain evidence="2">15085-1641.00</strain>
        <tissue evidence="2">Whole body</tissue>
    </source>
</reference>
<proteinExistence type="predicted"/>
<dbReference type="GeneID" id="111602569"/>
<dbReference type="RefSeq" id="XP_023175493.2">
    <property type="nucleotide sequence ID" value="XM_023319725.2"/>
</dbReference>
<protein>
    <submittedName>
        <fullName evidence="2">Uncharacterized protein LOC111602569</fullName>
    </submittedName>
</protein>
<organism evidence="1 2">
    <name type="scientific">Drosophila hydei</name>
    <name type="common">Fruit fly</name>
    <dbReference type="NCBI Taxonomy" id="7224"/>
    <lineage>
        <taxon>Eukaryota</taxon>
        <taxon>Metazoa</taxon>
        <taxon>Ecdysozoa</taxon>
        <taxon>Arthropoda</taxon>
        <taxon>Hexapoda</taxon>
        <taxon>Insecta</taxon>
        <taxon>Pterygota</taxon>
        <taxon>Neoptera</taxon>
        <taxon>Endopterygota</taxon>
        <taxon>Diptera</taxon>
        <taxon>Brachycera</taxon>
        <taxon>Muscomorpha</taxon>
        <taxon>Ephydroidea</taxon>
        <taxon>Drosophilidae</taxon>
        <taxon>Drosophila</taxon>
    </lineage>
</organism>
<evidence type="ECO:0000313" key="2">
    <source>
        <dbReference type="RefSeq" id="XP_023175493.2"/>
    </source>
</evidence>
<sequence>MNKNETEIYEKSDEVKITSTTKVLLIGDDEWTSEQSVGNCNINTSEENLRKHLCQLLTGSRTCMDVVEDWSKVDRFAAASIKEGNQPRRYHFYIVHGNNYKPGEIISGPVFDGKAIMKTVKYRLKEENWISENVIETPLKTKIDGKDYCSFDQYIQQVVSEALETESPKIFRFLQYLHRNYK</sequence>
<gene>
    <name evidence="2" type="primary">LOC111602569</name>
</gene>